<dbReference type="GO" id="GO:0009253">
    <property type="term" value="P:peptidoglycan catabolic process"/>
    <property type="evidence" value="ECO:0007669"/>
    <property type="project" value="InterPro"/>
</dbReference>
<dbReference type="PANTHER" id="PTHR30417:SF1">
    <property type="entry name" value="N-ACETYLMURAMOYL-L-ALANINE AMIDASE AMID"/>
    <property type="match status" value="1"/>
</dbReference>
<evidence type="ECO:0000256" key="2">
    <source>
        <dbReference type="ARBA" id="ARBA00011901"/>
    </source>
</evidence>
<evidence type="ECO:0000256" key="4">
    <source>
        <dbReference type="ARBA" id="ARBA00023316"/>
    </source>
</evidence>
<keyword evidence="5" id="KW-0732">Signal</keyword>
<evidence type="ECO:0000256" key="3">
    <source>
        <dbReference type="ARBA" id="ARBA00022801"/>
    </source>
</evidence>
<sequence>MKLKFSSIVIFLSVCFVVLAATIQPGRPELSRTENLLPPALSAPTAPNSAGLGIPLGCAIQPERNPVKPPVSPARPVQVPLSRFRQINPATPIAAGPRPVNRPAYTPREEVALADLTNFGDRYIKDLNGRLADHAPIIVLHETVGSARSAINYFQTPHPRDEDQVSYHTLIGLDGTVYYLVPPDKRAFGAGNSVFIGANGAESVQTNPDFPASVNNFAYHISLETPADGDNNNSSHSGYTNAQYQSLAWLVAKTGVPNDRITFHKTVDRSGSRQDPRSFNAQAFLALLDTYPRTNEIVIGCSIALSTP</sequence>
<evidence type="ECO:0000256" key="1">
    <source>
        <dbReference type="ARBA" id="ARBA00001561"/>
    </source>
</evidence>
<organism evidence="7">
    <name type="scientific">Leptolyngbya sp. NK1-12</name>
    <dbReference type="NCBI Taxonomy" id="2547451"/>
    <lineage>
        <taxon>Bacteria</taxon>
        <taxon>Bacillati</taxon>
        <taxon>Cyanobacteriota</taxon>
        <taxon>Cyanophyceae</taxon>
        <taxon>Leptolyngbyales</taxon>
        <taxon>Leptolyngbyaceae</taxon>
        <taxon>Leptolyngbya group</taxon>
        <taxon>Leptolyngbya</taxon>
    </lineage>
</organism>
<dbReference type="GO" id="GO:0009254">
    <property type="term" value="P:peptidoglycan turnover"/>
    <property type="evidence" value="ECO:0007669"/>
    <property type="project" value="TreeGrafter"/>
</dbReference>
<feature type="chain" id="PRO_5041682219" description="N-acetylmuramoyl-L-alanine amidase" evidence="5">
    <location>
        <begin position="21"/>
        <end position="308"/>
    </location>
</feature>
<dbReference type="Gene3D" id="3.40.80.10">
    <property type="entry name" value="Peptidoglycan recognition protein-like"/>
    <property type="match status" value="1"/>
</dbReference>
<dbReference type="PANTHER" id="PTHR30417">
    <property type="entry name" value="N-ACETYLMURAMOYL-L-ALANINE AMIDASE AMID"/>
    <property type="match status" value="1"/>
</dbReference>
<protein>
    <recommendedName>
        <fullName evidence="2">N-acetylmuramoyl-L-alanine amidase</fullName>
        <ecNumber evidence="2">3.5.1.28</ecNumber>
    </recommendedName>
</protein>
<comment type="catalytic activity">
    <reaction evidence="1">
        <text>Hydrolyzes the link between N-acetylmuramoyl residues and L-amino acid residues in certain cell-wall glycopeptides.</text>
        <dbReference type="EC" id="3.5.1.28"/>
    </reaction>
</comment>
<dbReference type="RefSeq" id="WP_316436790.1">
    <property type="nucleotide sequence ID" value="NZ_CP053587.1"/>
</dbReference>
<evidence type="ECO:0000256" key="5">
    <source>
        <dbReference type="SAM" id="SignalP"/>
    </source>
</evidence>
<keyword evidence="3" id="KW-0378">Hydrolase</keyword>
<dbReference type="EMBL" id="CP053587">
    <property type="protein sequence ID" value="WNZ27161.1"/>
    <property type="molecule type" value="Genomic_DNA"/>
</dbReference>
<evidence type="ECO:0000313" key="7">
    <source>
        <dbReference type="EMBL" id="WNZ27161.1"/>
    </source>
</evidence>
<dbReference type="EC" id="3.5.1.28" evidence="2"/>
<dbReference type="InterPro" id="IPR002502">
    <property type="entry name" value="Amidase_domain"/>
</dbReference>
<dbReference type="InterPro" id="IPR051206">
    <property type="entry name" value="NAMLAA_amidase_2"/>
</dbReference>
<name>A0AA96WQJ6_9CYAN</name>
<dbReference type="GO" id="GO:0071555">
    <property type="term" value="P:cell wall organization"/>
    <property type="evidence" value="ECO:0007669"/>
    <property type="project" value="UniProtKB-KW"/>
</dbReference>
<dbReference type="SUPFAM" id="SSF55846">
    <property type="entry name" value="N-acetylmuramoyl-L-alanine amidase-like"/>
    <property type="match status" value="1"/>
</dbReference>
<dbReference type="SMART" id="SM00644">
    <property type="entry name" value="Ami_2"/>
    <property type="match status" value="1"/>
</dbReference>
<evidence type="ECO:0000259" key="6">
    <source>
        <dbReference type="SMART" id="SM00644"/>
    </source>
</evidence>
<keyword evidence="4" id="KW-0961">Cell wall biogenesis/degradation</keyword>
<dbReference type="GO" id="GO:0008745">
    <property type="term" value="F:N-acetylmuramoyl-L-alanine amidase activity"/>
    <property type="evidence" value="ECO:0007669"/>
    <property type="project" value="UniProtKB-EC"/>
</dbReference>
<feature type="signal peptide" evidence="5">
    <location>
        <begin position="1"/>
        <end position="20"/>
    </location>
</feature>
<dbReference type="CDD" id="cd06583">
    <property type="entry name" value="PGRP"/>
    <property type="match status" value="1"/>
</dbReference>
<proteinExistence type="predicted"/>
<dbReference type="AlphaFoldDB" id="A0AA96WQJ6"/>
<feature type="domain" description="N-acetylmuramoyl-L-alanine amidase" evidence="6">
    <location>
        <begin position="124"/>
        <end position="277"/>
    </location>
</feature>
<accession>A0AA96WQJ6</accession>
<dbReference type="InterPro" id="IPR036505">
    <property type="entry name" value="Amidase/PGRP_sf"/>
</dbReference>
<reference evidence="7" key="1">
    <citation type="submission" date="2020-05" db="EMBL/GenBank/DDBJ databases">
        <authorList>
            <person name="Zhu T."/>
            <person name="Keshari N."/>
            <person name="Lu X."/>
        </authorList>
    </citation>
    <scope>NUCLEOTIDE SEQUENCE</scope>
    <source>
        <strain evidence="7">NK1-12</strain>
    </source>
</reference>
<gene>
    <name evidence="7" type="ORF">HJG54_30080</name>
</gene>
<dbReference type="Pfam" id="PF01510">
    <property type="entry name" value="Amidase_2"/>
    <property type="match status" value="1"/>
</dbReference>